<dbReference type="Pfam" id="PF08450">
    <property type="entry name" value="SGL"/>
    <property type="match status" value="1"/>
</dbReference>
<keyword evidence="12" id="KW-0106">Calcium</keyword>
<evidence type="ECO:0000256" key="9">
    <source>
        <dbReference type="ARBA" id="ARBA00022490"/>
    </source>
</evidence>
<dbReference type="InterPro" id="IPR005511">
    <property type="entry name" value="SMP-30"/>
</dbReference>
<keyword evidence="15" id="KW-0862">Zinc</keyword>
<evidence type="ECO:0000313" key="17">
    <source>
        <dbReference type="EMBL" id="PVD23867.1"/>
    </source>
</evidence>
<keyword evidence="9" id="KW-0963">Cytoplasm</keyword>
<dbReference type="GO" id="GO:0030234">
    <property type="term" value="F:enzyme regulator activity"/>
    <property type="evidence" value="ECO:0007669"/>
    <property type="project" value="InterPro"/>
</dbReference>
<dbReference type="InterPro" id="IPR008367">
    <property type="entry name" value="Regucalcin"/>
</dbReference>
<gene>
    <name evidence="17" type="ORF">C0Q70_17141</name>
</gene>
<dbReference type="EC" id="3.1.1.17" evidence="7"/>
<accession>A0A2T7NRS1</accession>
<feature type="binding site" evidence="15">
    <location>
        <position position="239"/>
    </location>
    <ligand>
        <name>a divalent metal cation</name>
        <dbReference type="ChEBI" id="CHEBI:60240"/>
    </ligand>
</feature>
<evidence type="ECO:0000256" key="5">
    <source>
        <dbReference type="ARBA" id="ARBA00004496"/>
    </source>
</evidence>
<dbReference type="GO" id="GO:0005509">
    <property type="term" value="F:calcium ion binding"/>
    <property type="evidence" value="ECO:0007669"/>
    <property type="project" value="InterPro"/>
</dbReference>
<feature type="binding site" evidence="15">
    <location>
        <position position="134"/>
    </location>
    <ligand>
        <name>substrate</name>
    </ligand>
</feature>
<feature type="binding site" evidence="15">
    <location>
        <position position="185"/>
    </location>
    <ligand>
        <name>a divalent metal cation</name>
        <dbReference type="ChEBI" id="CHEBI:60240"/>
    </ligand>
</feature>
<evidence type="ECO:0000256" key="8">
    <source>
        <dbReference type="ARBA" id="ARBA00016808"/>
    </source>
</evidence>
<evidence type="ECO:0000256" key="2">
    <source>
        <dbReference type="ARBA" id="ARBA00001913"/>
    </source>
</evidence>
<comment type="subcellular location">
    <subcellularLocation>
        <location evidence="5">Cytoplasm</location>
    </subcellularLocation>
</comment>
<feature type="binding site" evidence="15">
    <location>
        <position position="154"/>
    </location>
    <ligand>
        <name>a divalent metal cation</name>
        <dbReference type="ChEBI" id="CHEBI:60240"/>
    </ligand>
</feature>
<dbReference type="PRINTS" id="PR01791">
    <property type="entry name" value="REGUCALCIN"/>
</dbReference>
<comment type="cofactor">
    <cofactor evidence="3">
        <name>Mn(2+)</name>
        <dbReference type="ChEBI" id="CHEBI:29035"/>
    </cofactor>
</comment>
<reference evidence="17 18" key="1">
    <citation type="submission" date="2018-04" db="EMBL/GenBank/DDBJ databases">
        <title>The genome of golden apple snail Pomacea canaliculata provides insight into stress tolerance and invasive adaptation.</title>
        <authorList>
            <person name="Liu C."/>
            <person name="Liu B."/>
            <person name="Ren Y."/>
            <person name="Zhang Y."/>
            <person name="Wang H."/>
            <person name="Li S."/>
            <person name="Jiang F."/>
            <person name="Yin L."/>
            <person name="Zhang G."/>
            <person name="Qian W."/>
            <person name="Fan W."/>
        </authorList>
    </citation>
    <scope>NUCLEOTIDE SEQUENCE [LARGE SCALE GENOMIC DNA]</scope>
    <source>
        <strain evidence="17">SZHN2017</strain>
        <tissue evidence="17">Muscle</tissue>
    </source>
</reference>
<evidence type="ECO:0000256" key="3">
    <source>
        <dbReference type="ARBA" id="ARBA00001936"/>
    </source>
</evidence>
<comment type="cofactor">
    <cofactor evidence="4">
        <name>Mg(2+)</name>
        <dbReference type="ChEBI" id="CHEBI:18420"/>
    </cofactor>
</comment>
<dbReference type="GO" id="GO:0005737">
    <property type="term" value="C:cytoplasm"/>
    <property type="evidence" value="ECO:0007669"/>
    <property type="project" value="UniProtKB-SubCell"/>
</dbReference>
<dbReference type="SUPFAM" id="SSF63829">
    <property type="entry name" value="Calcium-dependent phosphotriesterase"/>
    <property type="match status" value="1"/>
</dbReference>
<sequence>MSLLQSQATERLATGHLQQQGSGLNLQSFREGRMLSLMVEVAIRVGTKHLGKCPYWEDDTQTLLYIDLTDHEVHRWNPDTKEDTKVTLDDNVSFVIPRRQGGLIVGLGRTISQLDWDSQTVTKIVEVDQGTNNRFNSGKCDAKGRLWAGTMGSEPRPPASPQGSLYSLDLDRTVRKQATNFYLCNGMAWTDDNRTMFLVDSSARKLYAFDFDLEGGNISNQRVAIDMATAVPDIGGVPDDMNIDTEGKLWVAFYNGGVIGRFDPVTGTHLQTLKFPVTQVTSMCWGGRNHDELYVTSGRQRQPEEYFLREEPLAGSVFRVKSWVERSPGTRV</sequence>
<evidence type="ECO:0000256" key="6">
    <source>
        <dbReference type="ARBA" id="ARBA00008853"/>
    </source>
</evidence>
<dbReference type="GO" id="GO:0004341">
    <property type="term" value="F:gluconolactonase activity"/>
    <property type="evidence" value="ECO:0007669"/>
    <property type="project" value="UniProtKB-EC"/>
</dbReference>
<comment type="similarity">
    <text evidence="6">Belongs to the SMP-30/CGR1 family.</text>
</comment>
<comment type="cofactor">
    <cofactor evidence="15">
        <name>Zn(2+)</name>
        <dbReference type="ChEBI" id="CHEBI:29105"/>
    </cofactor>
    <text evidence="15">Binds 1 divalent metal cation per subunit.</text>
</comment>
<evidence type="ECO:0000313" key="18">
    <source>
        <dbReference type="Proteomes" id="UP000245119"/>
    </source>
</evidence>
<evidence type="ECO:0000256" key="15">
    <source>
        <dbReference type="PIRSR" id="PIRSR605511-2"/>
    </source>
</evidence>
<evidence type="ECO:0000256" key="11">
    <source>
        <dbReference type="ARBA" id="ARBA00022801"/>
    </source>
</evidence>
<dbReference type="AlphaFoldDB" id="A0A2T7NRS1"/>
<feature type="binding site" evidence="15">
    <location>
        <position position="136"/>
    </location>
    <ligand>
        <name>substrate</name>
    </ligand>
</feature>
<comment type="cofactor">
    <cofactor evidence="2">
        <name>Ca(2+)</name>
        <dbReference type="ChEBI" id="CHEBI:29108"/>
    </cofactor>
</comment>
<dbReference type="PANTHER" id="PTHR10907:SF47">
    <property type="entry name" value="REGUCALCIN"/>
    <property type="match status" value="1"/>
</dbReference>
<evidence type="ECO:0000256" key="12">
    <source>
        <dbReference type="ARBA" id="ARBA00022837"/>
    </source>
</evidence>
<keyword evidence="10 15" id="KW-0479">Metal-binding</keyword>
<keyword evidence="18" id="KW-1185">Reference proteome</keyword>
<dbReference type="InterPro" id="IPR013658">
    <property type="entry name" value="SGL"/>
</dbReference>
<dbReference type="OrthoDB" id="423498at2759"/>
<feature type="active site" description="Proton donor/acceptor" evidence="14">
    <location>
        <position position="239"/>
    </location>
</feature>
<evidence type="ECO:0000256" key="1">
    <source>
        <dbReference type="ARBA" id="ARBA00001589"/>
    </source>
</evidence>
<proteinExistence type="inferred from homology"/>
<feature type="domain" description="SMP-30/Gluconolactonase/LRE-like region" evidence="16">
    <location>
        <begin position="50"/>
        <end position="298"/>
    </location>
</feature>
<dbReference type="PRINTS" id="PR01790">
    <property type="entry name" value="SMP30FAMILY"/>
</dbReference>
<dbReference type="Gene3D" id="2.120.10.30">
    <property type="entry name" value="TolB, C-terminal domain"/>
    <property type="match status" value="1"/>
</dbReference>
<protein>
    <recommendedName>
        <fullName evidence="8">Regucalcin</fullName>
        <ecNumber evidence="7">3.1.1.17</ecNumber>
    </recommendedName>
    <alternativeName>
        <fullName evidence="13">Gluconolactonase</fullName>
    </alternativeName>
</protein>
<evidence type="ECO:0000256" key="14">
    <source>
        <dbReference type="PIRSR" id="PIRSR605511-1"/>
    </source>
</evidence>
<dbReference type="GO" id="GO:0019853">
    <property type="term" value="P:L-ascorbic acid biosynthetic process"/>
    <property type="evidence" value="ECO:0007669"/>
    <property type="project" value="TreeGrafter"/>
</dbReference>
<evidence type="ECO:0000256" key="13">
    <source>
        <dbReference type="ARBA" id="ARBA00032464"/>
    </source>
</evidence>
<evidence type="ECO:0000256" key="10">
    <source>
        <dbReference type="ARBA" id="ARBA00022723"/>
    </source>
</evidence>
<dbReference type="STRING" id="400727.A0A2T7NRS1"/>
<name>A0A2T7NRS1_POMCA</name>
<evidence type="ECO:0000256" key="4">
    <source>
        <dbReference type="ARBA" id="ARBA00001946"/>
    </source>
</evidence>
<comment type="caution">
    <text evidence="17">The sequence shown here is derived from an EMBL/GenBank/DDBJ whole genome shotgun (WGS) entry which is preliminary data.</text>
</comment>
<evidence type="ECO:0000259" key="16">
    <source>
        <dbReference type="Pfam" id="PF08450"/>
    </source>
</evidence>
<dbReference type="Proteomes" id="UP000245119">
    <property type="component" value="Linkage Group LG10"/>
</dbReference>
<dbReference type="FunFam" id="2.120.10.30:FF:000027">
    <property type="entry name" value="Regucalcin homologue"/>
    <property type="match status" value="1"/>
</dbReference>
<comment type="catalytic activity">
    <reaction evidence="1">
        <text>D-glucono-1,5-lactone + H2O = D-gluconate + H(+)</text>
        <dbReference type="Rhea" id="RHEA:10440"/>
        <dbReference type="ChEBI" id="CHEBI:15377"/>
        <dbReference type="ChEBI" id="CHEBI:15378"/>
        <dbReference type="ChEBI" id="CHEBI:16217"/>
        <dbReference type="ChEBI" id="CHEBI:18391"/>
        <dbReference type="EC" id="3.1.1.17"/>
    </reaction>
</comment>
<keyword evidence="11" id="KW-0378">Hydrolase</keyword>
<evidence type="ECO:0000256" key="7">
    <source>
        <dbReference type="ARBA" id="ARBA00013227"/>
    </source>
</evidence>
<dbReference type="InterPro" id="IPR011042">
    <property type="entry name" value="6-blade_b-propeller_TolB-like"/>
</dbReference>
<organism evidence="17 18">
    <name type="scientific">Pomacea canaliculata</name>
    <name type="common">Golden apple snail</name>
    <dbReference type="NCBI Taxonomy" id="400727"/>
    <lineage>
        <taxon>Eukaryota</taxon>
        <taxon>Metazoa</taxon>
        <taxon>Spiralia</taxon>
        <taxon>Lophotrochozoa</taxon>
        <taxon>Mollusca</taxon>
        <taxon>Gastropoda</taxon>
        <taxon>Caenogastropoda</taxon>
        <taxon>Architaenioglossa</taxon>
        <taxon>Ampullarioidea</taxon>
        <taxon>Ampullariidae</taxon>
        <taxon>Pomacea</taxon>
    </lineage>
</organism>
<dbReference type="PANTHER" id="PTHR10907">
    <property type="entry name" value="REGUCALCIN"/>
    <property type="match status" value="1"/>
</dbReference>
<dbReference type="EMBL" id="PZQS01000010">
    <property type="protein sequence ID" value="PVD23867.1"/>
    <property type="molecule type" value="Genomic_DNA"/>
</dbReference>